<protein>
    <submittedName>
        <fullName evidence="2">Cuticle protein 3</fullName>
    </submittedName>
</protein>
<gene>
    <name evidence="2" type="ORF">RR46_07867</name>
</gene>
<dbReference type="Proteomes" id="UP000053268">
    <property type="component" value="Unassembled WGS sequence"/>
</dbReference>
<evidence type="ECO:0000313" key="2">
    <source>
        <dbReference type="EMBL" id="KPJ04108.1"/>
    </source>
</evidence>
<sequence>MVKQDVRFYSLTQYNLENDASKSKRLFIMVSKMRGGKLRLTSFENSPPTCRTNIAMQLILIATLIGFAASAFAPTYESNRPQASLEKNARILAYDADVKEDSYRFSYETENGIKAEEQGQEVKDQLNHDMPADAPVQSARVTIIMWD</sequence>
<proteinExistence type="predicted"/>
<keyword evidence="1" id="KW-0472">Membrane</keyword>
<name>A0A194QEY9_PAPXU</name>
<accession>A0A194QEY9</accession>
<evidence type="ECO:0000256" key="1">
    <source>
        <dbReference type="SAM" id="Phobius"/>
    </source>
</evidence>
<dbReference type="STRING" id="66420.A0A194QEY9"/>
<keyword evidence="1" id="KW-0812">Transmembrane</keyword>
<evidence type="ECO:0000313" key="3">
    <source>
        <dbReference type="Proteomes" id="UP000053268"/>
    </source>
</evidence>
<feature type="transmembrane region" description="Helical" evidence="1">
    <location>
        <begin position="54"/>
        <end position="73"/>
    </location>
</feature>
<keyword evidence="3" id="KW-1185">Reference proteome</keyword>
<reference evidence="2 3" key="1">
    <citation type="journal article" date="2015" name="Nat. Commun.">
        <title>Outbred genome sequencing and CRISPR/Cas9 gene editing in butterflies.</title>
        <authorList>
            <person name="Li X."/>
            <person name="Fan D."/>
            <person name="Zhang W."/>
            <person name="Liu G."/>
            <person name="Zhang L."/>
            <person name="Zhao L."/>
            <person name="Fang X."/>
            <person name="Chen L."/>
            <person name="Dong Y."/>
            <person name="Chen Y."/>
            <person name="Ding Y."/>
            <person name="Zhao R."/>
            <person name="Feng M."/>
            <person name="Zhu Y."/>
            <person name="Feng Y."/>
            <person name="Jiang X."/>
            <person name="Zhu D."/>
            <person name="Xiang H."/>
            <person name="Feng X."/>
            <person name="Li S."/>
            <person name="Wang J."/>
            <person name="Zhang G."/>
            <person name="Kronforst M.R."/>
            <person name="Wang W."/>
        </authorList>
    </citation>
    <scope>NUCLEOTIDE SEQUENCE [LARGE SCALE GENOMIC DNA]</scope>
    <source>
        <strain evidence="2">Ya'a_city_454_Px</strain>
        <tissue evidence="2">Whole body</tissue>
    </source>
</reference>
<keyword evidence="1" id="KW-1133">Transmembrane helix</keyword>
<dbReference type="AlphaFoldDB" id="A0A194QEY9"/>
<organism evidence="2 3">
    <name type="scientific">Papilio xuthus</name>
    <name type="common">Asian swallowtail butterfly</name>
    <dbReference type="NCBI Taxonomy" id="66420"/>
    <lineage>
        <taxon>Eukaryota</taxon>
        <taxon>Metazoa</taxon>
        <taxon>Ecdysozoa</taxon>
        <taxon>Arthropoda</taxon>
        <taxon>Hexapoda</taxon>
        <taxon>Insecta</taxon>
        <taxon>Pterygota</taxon>
        <taxon>Neoptera</taxon>
        <taxon>Endopterygota</taxon>
        <taxon>Lepidoptera</taxon>
        <taxon>Glossata</taxon>
        <taxon>Ditrysia</taxon>
        <taxon>Papilionoidea</taxon>
        <taxon>Papilionidae</taxon>
        <taxon>Papilioninae</taxon>
        <taxon>Papilio</taxon>
    </lineage>
</organism>
<dbReference type="EMBL" id="KQ459053">
    <property type="protein sequence ID" value="KPJ04108.1"/>
    <property type="molecule type" value="Genomic_DNA"/>
</dbReference>